<dbReference type="AlphaFoldDB" id="G2QAQ3"/>
<dbReference type="GeneID" id="11511819"/>
<dbReference type="KEGG" id="mtm:MYCTH_2124857"/>
<proteinExistence type="predicted"/>
<keyword evidence="2" id="KW-1185">Reference proteome</keyword>
<dbReference type="OrthoDB" id="419598at2759"/>
<dbReference type="EMBL" id="CP003003">
    <property type="protein sequence ID" value="AEO55895.1"/>
    <property type="molecule type" value="Genomic_DNA"/>
</dbReference>
<dbReference type="RefSeq" id="XP_003661140.1">
    <property type="nucleotide sequence ID" value="XM_003661092.1"/>
</dbReference>
<name>G2QAQ3_THET4</name>
<evidence type="ECO:0000313" key="1">
    <source>
        <dbReference type="EMBL" id="AEO55895.1"/>
    </source>
</evidence>
<evidence type="ECO:0000313" key="2">
    <source>
        <dbReference type="Proteomes" id="UP000007322"/>
    </source>
</evidence>
<organism evidence="1 2">
    <name type="scientific">Thermothelomyces thermophilus (strain ATCC 42464 / BCRC 31852 / DSM 1799)</name>
    <name type="common">Sporotrichum thermophile</name>
    <dbReference type="NCBI Taxonomy" id="573729"/>
    <lineage>
        <taxon>Eukaryota</taxon>
        <taxon>Fungi</taxon>
        <taxon>Dikarya</taxon>
        <taxon>Ascomycota</taxon>
        <taxon>Pezizomycotina</taxon>
        <taxon>Sordariomycetes</taxon>
        <taxon>Sordariomycetidae</taxon>
        <taxon>Sordariales</taxon>
        <taxon>Chaetomiaceae</taxon>
        <taxon>Thermothelomyces</taxon>
    </lineage>
</organism>
<sequence>MDRSSFYSYMCELWVSYLSSRQTANGRYHVRQTNLNEATQVQPLTFRRWLDNVWAFTF</sequence>
<accession>G2QAQ3</accession>
<gene>
    <name evidence="1" type="ORF">MYCTH_2124857</name>
</gene>
<dbReference type="InParanoid" id="G2QAQ3"/>
<dbReference type="Proteomes" id="UP000007322">
    <property type="component" value="Chromosome 2"/>
</dbReference>
<dbReference type="eggNOG" id="ENOG502S4YF">
    <property type="taxonomic scope" value="Eukaryota"/>
</dbReference>
<protein>
    <submittedName>
        <fullName evidence="1">Uncharacterized protein</fullName>
    </submittedName>
</protein>
<reference evidence="1 2" key="1">
    <citation type="journal article" date="2011" name="Nat. Biotechnol.">
        <title>Comparative genomic analysis of the thermophilic biomass-degrading fungi Myceliophthora thermophila and Thielavia terrestris.</title>
        <authorList>
            <person name="Berka R.M."/>
            <person name="Grigoriev I.V."/>
            <person name="Otillar R."/>
            <person name="Salamov A."/>
            <person name="Grimwood J."/>
            <person name="Reid I."/>
            <person name="Ishmael N."/>
            <person name="John T."/>
            <person name="Darmond C."/>
            <person name="Moisan M.-C."/>
            <person name="Henrissat B."/>
            <person name="Coutinho P.M."/>
            <person name="Lombard V."/>
            <person name="Natvig D.O."/>
            <person name="Lindquist E."/>
            <person name="Schmutz J."/>
            <person name="Lucas S."/>
            <person name="Harris P."/>
            <person name="Powlowski J."/>
            <person name="Bellemare A."/>
            <person name="Taylor D."/>
            <person name="Butler G."/>
            <person name="de Vries R.P."/>
            <person name="Allijn I.E."/>
            <person name="van den Brink J."/>
            <person name="Ushinsky S."/>
            <person name="Storms R."/>
            <person name="Powell A.J."/>
            <person name="Paulsen I.T."/>
            <person name="Elbourne L.D.H."/>
            <person name="Baker S.E."/>
            <person name="Magnuson J."/>
            <person name="LaBoissiere S."/>
            <person name="Clutterbuck A.J."/>
            <person name="Martinez D."/>
            <person name="Wogulis M."/>
            <person name="de Leon A.L."/>
            <person name="Rey M.W."/>
            <person name="Tsang A."/>
        </authorList>
    </citation>
    <scope>NUCLEOTIDE SEQUENCE [LARGE SCALE GENOMIC DNA]</scope>
    <source>
        <strain evidence="2">ATCC 42464 / BCRC 31852 / DSM 1799</strain>
    </source>
</reference>
<dbReference type="VEuPathDB" id="FungiDB:MYCTH_2124857"/>
<dbReference type="HOGENOM" id="CLU_2980731_0_0_1"/>